<organism evidence="2 3">
    <name type="scientific">Heterodermia speciosa</name>
    <dbReference type="NCBI Taxonomy" id="116794"/>
    <lineage>
        <taxon>Eukaryota</taxon>
        <taxon>Fungi</taxon>
        <taxon>Dikarya</taxon>
        <taxon>Ascomycota</taxon>
        <taxon>Pezizomycotina</taxon>
        <taxon>Lecanoromycetes</taxon>
        <taxon>OSLEUM clade</taxon>
        <taxon>Lecanoromycetidae</taxon>
        <taxon>Caliciales</taxon>
        <taxon>Physciaceae</taxon>
        <taxon>Heterodermia</taxon>
    </lineage>
</organism>
<dbReference type="SUPFAM" id="SSF53335">
    <property type="entry name" value="S-adenosyl-L-methionine-dependent methyltransferases"/>
    <property type="match status" value="1"/>
</dbReference>
<dbReference type="OrthoDB" id="540004at2759"/>
<dbReference type="InterPro" id="IPR029063">
    <property type="entry name" value="SAM-dependent_MTases_sf"/>
</dbReference>
<proteinExistence type="predicted"/>
<dbReference type="PANTHER" id="PTHR45036">
    <property type="entry name" value="METHYLTRANSFERASE LIKE 7B"/>
    <property type="match status" value="1"/>
</dbReference>
<evidence type="ECO:0000313" key="2">
    <source>
        <dbReference type="EMBL" id="CAF9927855.1"/>
    </source>
</evidence>
<keyword evidence="3" id="KW-1185">Reference proteome</keyword>
<evidence type="ECO:0000313" key="3">
    <source>
        <dbReference type="Proteomes" id="UP000664521"/>
    </source>
</evidence>
<reference evidence="2" key="1">
    <citation type="submission" date="2021-03" db="EMBL/GenBank/DDBJ databases">
        <authorList>
            <person name="Tagirdzhanova G."/>
        </authorList>
    </citation>
    <scope>NUCLEOTIDE SEQUENCE</scope>
</reference>
<dbReference type="InterPro" id="IPR052356">
    <property type="entry name" value="Thiol_S-MT"/>
</dbReference>
<dbReference type="Gene3D" id="3.40.50.150">
    <property type="entry name" value="Vaccinia Virus protein VP39"/>
    <property type="match status" value="1"/>
</dbReference>
<keyword evidence="1" id="KW-0472">Membrane</keyword>
<dbReference type="CDD" id="cd02440">
    <property type="entry name" value="AdoMet_MTases"/>
    <property type="match status" value="1"/>
</dbReference>
<dbReference type="AlphaFoldDB" id="A0A8H3FQ12"/>
<comment type="caution">
    <text evidence="2">The sequence shown here is derived from an EMBL/GenBank/DDBJ whole genome shotgun (WGS) entry which is preliminary data.</text>
</comment>
<feature type="transmembrane region" description="Helical" evidence="1">
    <location>
        <begin position="12"/>
        <end position="31"/>
    </location>
</feature>
<gene>
    <name evidence="2" type="ORF">HETSPECPRED_006685</name>
</gene>
<keyword evidence="1" id="KW-1133">Transmembrane helix</keyword>
<name>A0A8H3FQ12_9LECA</name>
<protein>
    <recommendedName>
        <fullName evidence="4">Methyltransferase type 11 domain-containing protein</fullName>
    </recommendedName>
</protein>
<accession>A0A8H3FQ12</accession>
<dbReference type="Pfam" id="PF13489">
    <property type="entry name" value="Methyltransf_23"/>
    <property type="match status" value="1"/>
</dbReference>
<dbReference type="Proteomes" id="UP000664521">
    <property type="component" value="Unassembled WGS sequence"/>
</dbReference>
<evidence type="ECO:0000256" key="1">
    <source>
        <dbReference type="SAM" id="Phobius"/>
    </source>
</evidence>
<sequence length="261" mass="28954">MALYIFERSTAYIRPLIFLMIAASAGILALMRLSIRSPSSIFSLAKLKDAIFGQLWLIMGPKIAEADQETSVPSLVAQASGVVLEIGPGIGSQLPRFDKSKITKVYGVEPCLHLHDGLRRQIKESGLDDIYEIVPCGIEDVVELKKHGIALSMIDTVLSIQVLCSVPDPDEMMRRIYALMKPNGRLIVYEHVKSTDNLSVIVQNMYNVIWPFFVGDCNLNRNTERSIMQAGTWGKNQLTPPTAEDAWSPLPRLQGSLWKAG</sequence>
<dbReference type="EMBL" id="CAJPDS010000046">
    <property type="protein sequence ID" value="CAF9927855.1"/>
    <property type="molecule type" value="Genomic_DNA"/>
</dbReference>
<dbReference type="PANTHER" id="PTHR45036:SF1">
    <property type="entry name" value="METHYLTRANSFERASE LIKE 7A"/>
    <property type="match status" value="1"/>
</dbReference>
<evidence type="ECO:0008006" key="4">
    <source>
        <dbReference type="Google" id="ProtNLM"/>
    </source>
</evidence>
<keyword evidence="1" id="KW-0812">Transmembrane</keyword>